<protein>
    <submittedName>
        <fullName evidence="1">Uncharacterized protein</fullName>
    </submittedName>
</protein>
<reference evidence="1 2" key="1">
    <citation type="submission" date="2019-05" db="EMBL/GenBank/DDBJ databases">
        <title>Another draft genome of Portunus trituberculatus and its Hox gene families provides insights of decapod evolution.</title>
        <authorList>
            <person name="Jeong J.-H."/>
            <person name="Song I."/>
            <person name="Kim S."/>
            <person name="Choi T."/>
            <person name="Kim D."/>
            <person name="Ryu S."/>
            <person name="Kim W."/>
        </authorList>
    </citation>
    <scope>NUCLEOTIDE SEQUENCE [LARGE SCALE GENOMIC DNA]</scope>
    <source>
        <tissue evidence="1">Muscle</tissue>
    </source>
</reference>
<sequence length="90" mass="9739">MTTGPLCAIGRIASGASDNKFSGKHVEVTVAGRWRGGSAVVVLKVVVFRRPTQQLEGGRGGRPVLLKSLPDRHQNVTQILFRPYEGTAHF</sequence>
<dbReference type="AlphaFoldDB" id="A0A5B7FF59"/>
<evidence type="ECO:0000313" key="1">
    <source>
        <dbReference type="EMBL" id="MPC44185.1"/>
    </source>
</evidence>
<name>A0A5B7FF59_PORTR</name>
<keyword evidence="2" id="KW-1185">Reference proteome</keyword>
<gene>
    <name evidence="1" type="ORF">E2C01_037852</name>
</gene>
<dbReference type="EMBL" id="VSRR010006168">
    <property type="protein sequence ID" value="MPC44185.1"/>
    <property type="molecule type" value="Genomic_DNA"/>
</dbReference>
<comment type="caution">
    <text evidence="1">The sequence shown here is derived from an EMBL/GenBank/DDBJ whole genome shotgun (WGS) entry which is preliminary data.</text>
</comment>
<accession>A0A5B7FF59</accession>
<dbReference type="Proteomes" id="UP000324222">
    <property type="component" value="Unassembled WGS sequence"/>
</dbReference>
<proteinExistence type="predicted"/>
<evidence type="ECO:0000313" key="2">
    <source>
        <dbReference type="Proteomes" id="UP000324222"/>
    </source>
</evidence>
<organism evidence="1 2">
    <name type="scientific">Portunus trituberculatus</name>
    <name type="common">Swimming crab</name>
    <name type="synonym">Neptunus trituberculatus</name>
    <dbReference type="NCBI Taxonomy" id="210409"/>
    <lineage>
        <taxon>Eukaryota</taxon>
        <taxon>Metazoa</taxon>
        <taxon>Ecdysozoa</taxon>
        <taxon>Arthropoda</taxon>
        <taxon>Crustacea</taxon>
        <taxon>Multicrustacea</taxon>
        <taxon>Malacostraca</taxon>
        <taxon>Eumalacostraca</taxon>
        <taxon>Eucarida</taxon>
        <taxon>Decapoda</taxon>
        <taxon>Pleocyemata</taxon>
        <taxon>Brachyura</taxon>
        <taxon>Eubrachyura</taxon>
        <taxon>Portunoidea</taxon>
        <taxon>Portunidae</taxon>
        <taxon>Portuninae</taxon>
        <taxon>Portunus</taxon>
    </lineage>
</organism>